<organism evidence="2 3">
    <name type="scientific">Oesophagostomum dentatum</name>
    <name type="common">Nodular worm</name>
    <dbReference type="NCBI Taxonomy" id="61180"/>
    <lineage>
        <taxon>Eukaryota</taxon>
        <taxon>Metazoa</taxon>
        <taxon>Ecdysozoa</taxon>
        <taxon>Nematoda</taxon>
        <taxon>Chromadorea</taxon>
        <taxon>Rhabditida</taxon>
        <taxon>Rhabditina</taxon>
        <taxon>Rhabditomorpha</taxon>
        <taxon>Strongyloidea</taxon>
        <taxon>Strongylidae</taxon>
        <taxon>Oesophagostomum</taxon>
    </lineage>
</organism>
<keyword evidence="3" id="KW-1185">Reference proteome</keyword>
<sequence length="63" mass="7401">MTSNHQTSTAWRFSKDPTSRCQHVKNLKRSLRKQRKNVDALSEERRKENKKSANATIFARIQS</sequence>
<gene>
    <name evidence="2" type="ORF">OESDEN_02008</name>
</gene>
<dbReference type="Proteomes" id="UP000053660">
    <property type="component" value="Unassembled WGS sequence"/>
</dbReference>
<feature type="compositionally biased region" description="Basic and acidic residues" evidence="1">
    <location>
        <begin position="36"/>
        <end position="51"/>
    </location>
</feature>
<protein>
    <submittedName>
        <fullName evidence="2">Uncharacterized protein</fullName>
    </submittedName>
</protein>
<evidence type="ECO:0000313" key="3">
    <source>
        <dbReference type="Proteomes" id="UP000053660"/>
    </source>
</evidence>
<name>A0A0B1TRI5_OESDE</name>
<evidence type="ECO:0000256" key="1">
    <source>
        <dbReference type="SAM" id="MobiDB-lite"/>
    </source>
</evidence>
<proteinExistence type="predicted"/>
<evidence type="ECO:0000313" key="2">
    <source>
        <dbReference type="EMBL" id="KHJ98010.1"/>
    </source>
</evidence>
<accession>A0A0B1TRI5</accession>
<dbReference type="AlphaFoldDB" id="A0A0B1TRI5"/>
<feature type="compositionally biased region" description="Basic residues" evidence="1">
    <location>
        <begin position="22"/>
        <end position="35"/>
    </location>
</feature>
<reference evidence="2 3" key="1">
    <citation type="submission" date="2014-03" db="EMBL/GenBank/DDBJ databases">
        <title>Draft genome of the hookworm Oesophagostomum dentatum.</title>
        <authorList>
            <person name="Mitreva M."/>
        </authorList>
    </citation>
    <scope>NUCLEOTIDE SEQUENCE [LARGE SCALE GENOMIC DNA]</scope>
    <source>
        <strain evidence="2 3">OD-Hann</strain>
    </source>
</reference>
<feature type="region of interest" description="Disordered" evidence="1">
    <location>
        <begin position="1"/>
        <end position="63"/>
    </location>
</feature>
<dbReference type="EMBL" id="KN549368">
    <property type="protein sequence ID" value="KHJ98010.1"/>
    <property type="molecule type" value="Genomic_DNA"/>
</dbReference>
<feature type="compositionally biased region" description="Polar residues" evidence="1">
    <location>
        <begin position="1"/>
        <end position="11"/>
    </location>
</feature>